<dbReference type="InterPro" id="IPR034660">
    <property type="entry name" value="DinB/YfiT-like"/>
</dbReference>
<dbReference type="SUPFAM" id="SSF109854">
    <property type="entry name" value="DinB/YfiT-like putative metalloenzymes"/>
    <property type="match status" value="1"/>
</dbReference>
<organism evidence="2 3">
    <name type="scientific">Nocardioides marmoribigeumensis</name>
    <dbReference type="NCBI Taxonomy" id="433649"/>
    <lineage>
        <taxon>Bacteria</taxon>
        <taxon>Bacillati</taxon>
        <taxon>Actinomycetota</taxon>
        <taxon>Actinomycetes</taxon>
        <taxon>Propionibacteriales</taxon>
        <taxon>Nocardioidaceae</taxon>
        <taxon>Nocardioides</taxon>
    </lineage>
</organism>
<sequence>MHPGALLCQVYDGVTAWARDLDEAQLGAPTRTEWTVAELLFHLLLDAQRALVTFATPADEPPDTDAVSYWLDWNPASGDGRAHLRFVRAAVAAYSSPRVVVEQWNETAAAAGRAALLAPLDDVVATQGHRLALPDFLSTLVVEATVHHLDLTGHVPGPPVTPAALAEVRRVLDGLLRGRAPSGWSDRDYALKGTGRLPLTDDDRAALGALAERLPLLG</sequence>
<name>A0ABU2BRP6_9ACTN</name>
<evidence type="ECO:0000259" key="1">
    <source>
        <dbReference type="Pfam" id="PF11716"/>
    </source>
</evidence>
<comment type="caution">
    <text evidence="2">The sequence shown here is derived from an EMBL/GenBank/DDBJ whole genome shotgun (WGS) entry which is preliminary data.</text>
</comment>
<dbReference type="Proteomes" id="UP001183648">
    <property type="component" value="Unassembled WGS sequence"/>
</dbReference>
<gene>
    <name evidence="2" type="ORF">J2S63_000878</name>
</gene>
<proteinExistence type="predicted"/>
<keyword evidence="3" id="KW-1185">Reference proteome</keyword>
<dbReference type="EMBL" id="JAVDYG010000001">
    <property type="protein sequence ID" value="MDR7361325.1"/>
    <property type="molecule type" value="Genomic_DNA"/>
</dbReference>
<feature type="domain" description="Mycothiol-dependent maleylpyruvate isomerase metal-binding" evidence="1">
    <location>
        <begin position="13"/>
        <end position="151"/>
    </location>
</feature>
<evidence type="ECO:0000313" key="2">
    <source>
        <dbReference type="EMBL" id="MDR7361325.1"/>
    </source>
</evidence>
<accession>A0ABU2BRP6</accession>
<reference evidence="2 3" key="1">
    <citation type="submission" date="2023-07" db="EMBL/GenBank/DDBJ databases">
        <title>Sequencing the genomes of 1000 actinobacteria strains.</title>
        <authorList>
            <person name="Klenk H.-P."/>
        </authorList>
    </citation>
    <scope>NUCLEOTIDE SEQUENCE [LARGE SCALE GENOMIC DNA]</scope>
    <source>
        <strain evidence="2 3">DSM 19426</strain>
    </source>
</reference>
<dbReference type="RefSeq" id="WP_310299126.1">
    <property type="nucleotide sequence ID" value="NZ_BAAAPS010000014.1"/>
</dbReference>
<dbReference type="Gene3D" id="1.20.120.450">
    <property type="entry name" value="dinb family like domain"/>
    <property type="match status" value="1"/>
</dbReference>
<protein>
    <recommendedName>
        <fullName evidence="1">Mycothiol-dependent maleylpyruvate isomerase metal-binding domain-containing protein</fullName>
    </recommendedName>
</protein>
<dbReference type="Pfam" id="PF11716">
    <property type="entry name" value="MDMPI_N"/>
    <property type="match status" value="1"/>
</dbReference>
<dbReference type="InterPro" id="IPR024344">
    <property type="entry name" value="MDMPI_metal-binding"/>
</dbReference>
<evidence type="ECO:0000313" key="3">
    <source>
        <dbReference type="Proteomes" id="UP001183648"/>
    </source>
</evidence>